<dbReference type="InterPro" id="IPR050348">
    <property type="entry name" value="Protein-Tyr_Phosphatase"/>
</dbReference>
<dbReference type="SMART" id="SM00404">
    <property type="entry name" value="PTPc_motif"/>
    <property type="match status" value="1"/>
</dbReference>
<dbReference type="PROSITE" id="PS50055">
    <property type="entry name" value="TYR_PHOSPHATASE_PTP"/>
    <property type="match status" value="1"/>
</dbReference>
<dbReference type="Pfam" id="PF00102">
    <property type="entry name" value="Y_phosphatase"/>
    <property type="match status" value="2"/>
</dbReference>
<dbReference type="PRINTS" id="PR00700">
    <property type="entry name" value="PRTYPHPHTASE"/>
</dbReference>
<dbReference type="CDD" id="cd00047">
    <property type="entry name" value="PTPc"/>
    <property type="match status" value="1"/>
</dbReference>
<dbReference type="EMBL" id="JAODAN010000007">
    <property type="protein sequence ID" value="KAK1923261.1"/>
    <property type="molecule type" value="Genomic_DNA"/>
</dbReference>
<accession>A0AAD9FP91</accession>
<dbReference type="AlphaFoldDB" id="A0AAD9FP91"/>
<dbReference type="Gene3D" id="3.90.190.10">
    <property type="entry name" value="Protein tyrosine phosphatase superfamily"/>
    <property type="match status" value="1"/>
</dbReference>
<evidence type="ECO:0000259" key="3">
    <source>
        <dbReference type="PROSITE" id="PS50056"/>
    </source>
</evidence>
<reference evidence="4" key="1">
    <citation type="submission" date="2023-02" db="EMBL/GenBank/DDBJ databases">
        <title>Identification and recombinant expression of a fungal hydrolase from Papiliotrema laurentii that hydrolyzes apple cutin and clears colloidal polyester polyurethane.</title>
        <authorList>
            <consortium name="DOE Joint Genome Institute"/>
            <person name="Roman V.A."/>
            <person name="Bojanowski C."/>
            <person name="Crable B.R."/>
            <person name="Wagner D.N."/>
            <person name="Hung C.S."/>
            <person name="Nadeau L.J."/>
            <person name="Schratz L."/>
            <person name="Haridas S."/>
            <person name="Pangilinan J."/>
            <person name="Lipzen A."/>
            <person name="Na H."/>
            <person name="Yan M."/>
            <person name="Ng V."/>
            <person name="Grigoriev I.V."/>
            <person name="Spatafora J.W."/>
            <person name="Barlow D."/>
            <person name="Biffinger J."/>
            <person name="Kelley-Loughnane N."/>
            <person name="Varaljay V.A."/>
            <person name="Crookes-Goodson W.J."/>
        </authorList>
    </citation>
    <scope>NUCLEOTIDE SEQUENCE</scope>
    <source>
        <strain evidence="4">5307AH</strain>
    </source>
</reference>
<dbReference type="SMART" id="SM00194">
    <property type="entry name" value="PTPc"/>
    <property type="match status" value="1"/>
</dbReference>
<dbReference type="PANTHER" id="PTHR19134:SF449">
    <property type="entry name" value="TYROSINE-PROTEIN PHOSPHATASE 1"/>
    <property type="match status" value="1"/>
</dbReference>
<feature type="domain" description="Tyrosine-protein phosphatase" evidence="2">
    <location>
        <begin position="42"/>
        <end position="296"/>
    </location>
</feature>
<name>A0AAD9FP91_PAPLA</name>
<dbReference type="PROSITE" id="PS50056">
    <property type="entry name" value="TYR_PHOSPHATASE_2"/>
    <property type="match status" value="1"/>
</dbReference>
<evidence type="ECO:0000256" key="1">
    <source>
        <dbReference type="ARBA" id="ARBA00009649"/>
    </source>
</evidence>
<dbReference type="InterPro" id="IPR000387">
    <property type="entry name" value="Tyr_Pase_dom"/>
</dbReference>
<feature type="domain" description="Tyrosine specific protein phosphatases" evidence="3">
    <location>
        <begin position="209"/>
        <end position="292"/>
    </location>
</feature>
<evidence type="ECO:0000259" key="2">
    <source>
        <dbReference type="PROSITE" id="PS50055"/>
    </source>
</evidence>
<evidence type="ECO:0000313" key="4">
    <source>
        <dbReference type="EMBL" id="KAK1923261.1"/>
    </source>
</evidence>
<dbReference type="InterPro" id="IPR003595">
    <property type="entry name" value="Tyr_Pase_cat"/>
</dbReference>
<dbReference type="PANTHER" id="PTHR19134">
    <property type="entry name" value="RECEPTOR-TYPE TYROSINE-PROTEIN PHOSPHATASE"/>
    <property type="match status" value="1"/>
</dbReference>
<dbReference type="PROSITE" id="PS00383">
    <property type="entry name" value="TYR_PHOSPHATASE_1"/>
    <property type="match status" value="1"/>
</dbReference>
<comment type="caution">
    <text evidence="4">The sequence shown here is derived from an EMBL/GenBank/DDBJ whole genome shotgun (WGS) entry which is preliminary data.</text>
</comment>
<dbReference type="SUPFAM" id="SSF52799">
    <property type="entry name" value="(Phosphotyrosine protein) phosphatases II"/>
    <property type="match status" value="1"/>
</dbReference>
<protein>
    <submittedName>
        <fullName evidence="4">Protein-tyrosine phosphatase-like protein</fullName>
    </submittedName>
</protein>
<proteinExistence type="inferred from homology"/>
<comment type="similarity">
    <text evidence="1">Belongs to the protein-tyrosine phosphatase family. Non-receptor class subfamily.</text>
</comment>
<gene>
    <name evidence="4" type="ORF">DB88DRAFT_494405</name>
</gene>
<dbReference type="InterPro" id="IPR000242">
    <property type="entry name" value="PTP_cat"/>
</dbReference>
<sequence length="301" mass="33815">MSFRHAYKVLSQREAARNEFTIPVHYPTPQHAFYSVVRSLKHRGDNRYSNILAYDRTAVCTPLDHSPGSKTPYLNANIVSDGKTWWVAAQAPTPTTFPHFFQAIYERTASKHPLLNSGSNDTASATRGKPAILVQLTGWEERGVPKADKYLADSTFGPLAVQMGEGEWREDLQSQVTTITINEMKVLHYHFEAWPDHGVPNGQGVEALRRLIREVEEKREGEVWVHCSAGVGRTGTFIALSSLLHEHTGSIPLPESPLGPLPRELEGDRVAHTVDQMREWRGMLVQGPEQLRLIYDMAEGR</sequence>
<dbReference type="Proteomes" id="UP001182556">
    <property type="component" value="Unassembled WGS sequence"/>
</dbReference>
<dbReference type="GO" id="GO:0004725">
    <property type="term" value="F:protein tyrosine phosphatase activity"/>
    <property type="evidence" value="ECO:0007669"/>
    <property type="project" value="InterPro"/>
</dbReference>
<dbReference type="InterPro" id="IPR016130">
    <property type="entry name" value="Tyr_Pase_AS"/>
</dbReference>
<keyword evidence="5" id="KW-1185">Reference proteome</keyword>
<evidence type="ECO:0000313" key="5">
    <source>
        <dbReference type="Proteomes" id="UP001182556"/>
    </source>
</evidence>
<organism evidence="4 5">
    <name type="scientific">Papiliotrema laurentii</name>
    <name type="common">Cryptococcus laurentii</name>
    <dbReference type="NCBI Taxonomy" id="5418"/>
    <lineage>
        <taxon>Eukaryota</taxon>
        <taxon>Fungi</taxon>
        <taxon>Dikarya</taxon>
        <taxon>Basidiomycota</taxon>
        <taxon>Agaricomycotina</taxon>
        <taxon>Tremellomycetes</taxon>
        <taxon>Tremellales</taxon>
        <taxon>Rhynchogastremaceae</taxon>
        <taxon>Papiliotrema</taxon>
    </lineage>
</organism>
<dbReference type="InterPro" id="IPR029021">
    <property type="entry name" value="Prot-tyrosine_phosphatase-like"/>
</dbReference>